<reference evidence="2 3" key="1">
    <citation type="submission" date="2024-05" db="EMBL/GenBank/DDBJ databases">
        <authorList>
            <person name="Matzinger S.R."/>
            <person name="Bankers L."/>
            <person name="Rossheim A."/>
            <person name="Hetherington-Rauth M.C."/>
            <person name="Smith A."/>
            <person name="Baird S."/>
            <person name="Polanco D."/>
        </authorList>
    </citation>
    <scope>NUCLEOTIDE SEQUENCE [LARGE SCALE GENOMIC DNA]</scope>
    <source>
        <strain evidence="2 3">2024CJ-00066</strain>
    </source>
</reference>
<comment type="caution">
    <text evidence="2">The sequence shown here is derived from an EMBL/GenBank/DDBJ whole genome shotgun (WGS) entry which is preliminary data.</text>
</comment>
<feature type="region of interest" description="Disordered" evidence="1">
    <location>
        <begin position="81"/>
        <end position="100"/>
    </location>
</feature>
<proteinExistence type="predicted"/>
<sequence length="125" mass="13071">MPSEAPPKHPMPSEARRFAVPAAFRHSRNSPSFPRRRESGPFGFGFSDRFPPRLGLDSRFRGNDGGGGFGRIGGIGGNGGLKPTLHPALHPTLRPPKGAAGFQTALRGLAAALSEAAGGEPSDFI</sequence>
<evidence type="ECO:0000313" key="3">
    <source>
        <dbReference type="Proteomes" id="UP001447151"/>
    </source>
</evidence>
<name>A0ABV1JMN4_NEIPO</name>
<accession>A0ABV1JMN4</accession>
<dbReference type="Proteomes" id="UP001447151">
    <property type="component" value="Unassembled WGS sequence"/>
</dbReference>
<evidence type="ECO:0000313" key="2">
    <source>
        <dbReference type="EMBL" id="MEQ3511737.1"/>
    </source>
</evidence>
<evidence type="ECO:0000256" key="1">
    <source>
        <dbReference type="SAM" id="MobiDB-lite"/>
    </source>
</evidence>
<keyword evidence="3" id="KW-1185">Reference proteome</keyword>
<organism evidence="2 3">
    <name type="scientific">Neisseria polysaccharea</name>
    <dbReference type="NCBI Taxonomy" id="489"/>
    <lineage>
        <taxon>Bacteria</taxon>
        <taxon>Pseudomonadati</taxon>
        <taxon>Pseudomonadota</taxon>
        <taxon>Betaproteobacteria</taxon>
        <taxon>Neisseriales</taxon>
        <taxon>Neisseriaceae</taxon>
        <taxon>Neisseria</taxon>
    </lineage>
</organism>
<feature type="compositionally biased region" description="Pro residues" evidence="1">
    <location>
        <begin position="1"/>
        <end position="10"/>
    </location>
</feature>
<feature type="region of interest" description="Disordered" evidence="1">
    <location>
        <begin position="1"/>
        <end position="48"/>
    </location>
</feature>
<protein>
    <submittedName>
        <fullName evidence="2">Uncharacterized protein</fullName>
    </submittedName>
</protein>
<dbReference type="EMBL" id="JBECZB010000029">
    <property type="protein sequence ID" value="MEQ3511737.1"/>
    <property type="molecule type" value="Genomic_DNA"/>
</dbReference>
<dbReference type="RefSeq" id="WP_349273555.1">
    <property type="nucleotide sequence ID" value="NZ_JBECZB010000029.1"/>
</dbReference>
<gene>
    <name evidence="2" type="ORF">ABM124_10750</name>
</gene>